<dbReference type="Proteomes" id="UP000054383">
    <property type="component" value="Unassembled WGS sequence"/>
</dbReference>
<evidence type="ECO:0000259" key="5">
    <source>
        <dbReference type="PROSITE" id="PS51207"/>
    </source>
</evidence>
<feature type="region of interest" description="Disordered" evidence="2">
    <location>
        <begin position="1394"/>
        <end position="1437"/>
    </location>
</feature>
<dbReference type="InterPro" id="IPR004177">
    <property type="entry name" value="DDHD_dom"/>
</dbReference>
<dbReference type="OrthoDB" id="431378at2759"/>
<dbReference type="GO" id="GO:0035091">
    <property type="term" value="F:phosphatidylinositol binding"/>
    <property type="evidence" value="ECO:0007669"/>
    <property type="project" value="InterPro"/>
</dbReference>
<dbReference type="Pfam" id="PF02862">
    <property type="entry name" value="DDHD"/>
    <property type="match status" value="1"/>
</dbReference>
<sequence>MPVVDAKPSFLEAISPWSASRASTPQPERQPAGEAESLKQTQGQDHVTSHRKRLSSLRYPDDCPPLHPRWFYAVDIPKSKPAFLTLDRAETKPLPPPKKFVPFLLKDSQSVEDAFQHLIRCEDRVNASEASSDSHTQFKDSDATIKVPVNEDNLYDVDVDKRELSPAYWLGPVYEVRRGTWFFQEGSTLKPCEENLATQIEEGYLRLRPWQIQFSQQKAKVKTESSDEPQKSAGHSRSASESARKQHTEEECIARDGHSINSALNAQLPVHRLFGSYMNSTITYQDSSVAWLNSDDFMSRMSSTVYQRLGGVGGTKVVRGYTDPGRPKDPVDGKGSTAKTPSSATPVEPGPVVESDTSKERQNYGSSEKVHGFDERGKTDTRRDSTGHRATLQRQISSLNGEAENVAELEEEVRRQEEKEMEDSREADGEERDREIDHLVLVTHGIGQRLGIRLESVNFIHDVNVLRKTMKSVYGAAPDLQALNLEHPDARKNCRVQVLPVCWRHLLDFPRQGLRQNRKEFDLADPSSLSAEDVEYPTLADITLEGVPAVRNLISDLAMDVLLYQSQYREHIMGIVQRECNRIFQLFKARNPSFKGSVSLCGHSLGSAIMFDILSHQNLHNDPRTSNETPKSKEEMTVEPKGDYPLDFDCREFFCLGSPIALFQMLKAKTIGGRRSTRVSHTPKGSTVGDAPLLNSRGSPIPSVSGYDARPVYEQNSNVSSPRCDELYNIFHPSDPVSYRLEPLISPAMTNLKPQPLPSVKRSIWTASGQSLSNISSRVGSLWTNFTSGVASSLLNRSLGLQPEDKPGQGLSHPSDVSASLGAKRNAGDNKYPLGPGAGGESDMSTLVSPNLETLYEGFEKARSLDKENISANDMENRARKIRSEEAKVRALNSNGRVDYSIQEGAFDISLIASLASHLSYWADEDVNHFMLSQMLSRTSEIVGFNTLADLEAAFKSAVSQATLPLSSYIWHECKPFECQIHSDSEEQVHSYAAPSHTPENETTPEAIETHGITLGEGKEAAPREALQQSSWAATSAQHVMRYLSTAENETLVALAAAAAVVIYIIFGRLGLLFIGLVAGFIFHEFWDGVADKDSRHGGQSPNYAKRRKELGLEVASRLLDWNPRSSSVIERDNDAAVVPAQNDDMDFSGFRPATAAALSNLTDAILRDYVNYWYSPILPSENTFPVSCRKVLVNFINSLSWHMTRKRSADTFLQFVTNSSSMIIVFLNELSTALQTAGPDSPATEEVIKHYLENYPDSSLSNVLSVDQQQKKLKMVAEDVLSGFLEPSVYKCEPLRSFFREIFSGVVLESVVQSCSKPDFINGWIVYLLKESEPEILNAIDAGLENAPKGKVASSEAFSGSTKSLPSDVAAPLKAAKAVDNLPIHGRVSGEDGSLDAVLGARGSTPAMEKEEVELESTGLPASAESRDSERSHSSDGMDFVEIEANQPNPTETKMTSHQEQGQRELHSSLLGASVSVDDGSYPGDKAVMKSQPTTEYSLLIEPASAREPGWMTFRSYQDFEYLHDALTTLSRYHHVSFLESHAVLPPWRGQTKFSLARNLEKYLCDSLKYEELVQSERLRRFFGRDSDLQQTGSAANPFRTSTTFENMGKGMLGVLSNAPKGVAGGGKAVLDGMTGVFAGLNKRNTTSTSTNQGRASQDNLERRNSSFTASQLQTSRTSVDQPIVNPLNSPSSTTGEENPMEANHEKNTAGLTQSKGSTYTASSTSLEKIDPEYTTFQDNAPHTEPSEQISESPSAEEDKPTNTTSSSTGSPITDDETRIAVELIFAVINELYTLSSAWNIRKTLLNAAKTYILRPGNPHLESIRVLVQQSMIDANTSDDAIASNIIKTRENSLPTPEEMKLWPPPLTKEESEKLRIDARKLFIERGMPQALMSVMGGAATGEALARVFDCLQVEEVARGFMFALILQALRAIIL</sequence>
<keyword evidence="3" id="KW-0812">Transmembrane</keyword>
<feature type="compositionally biased region" description="Low complexity" evidence="2">
    <location>
        <begin position="1763"/>
        <end position="1772"/>
    </location>
</feature>
<organism evidence="6 7">
    <name type="scientific">Talaromyces islandicus</name>
    <name type="common">Penicillium islandicum</name>
    <dbReference type="NCBI Taxonomy" id="28573"/>
    <lineage>
        <taxon>Eukaryota</taxon>
        <taxon>Fungi</taxon>
        <taxon>Dikarya</taxon>
        <taxon>Ascomycota</taxon>
        <taxon>Pezizomycotina</taxon>
        <taxon>Eurotiomycetes</taxon>
        <taxon>Eurotiomycetidae</taxon>
        <taxon>Eurotiales</taxon>
        <taxon>Trichocomaceae</taxon>
        <taxon>Talaromyces</taxon>
        <taxon>Talaromyces sect. Islandici</taxon>
    </lineage>
</organism>
<feature type="region of interest" description="Disordered" evidence="2">
    <location>
        <begin position="218"/>
        <end position="250"/>
    </location>
</feature>
<feature type="compositionally biased region" description="Polar residues" evidence="2">
    <location>
        <begin position="1667"/>
        <end position="1698"/>
    </location>
</feature>
<dbReference type="STRING" id="28573.A0A0U1M4W1"/>
<dbReference type="Pfam" id="PF23465">
    <property type="entry name" value="DUF7131"/>
    <property type="match status" value="1"/>
</dbReference>
<evidence type="ECO:0000259" key="4">
    <source>
        <dbReference type="PROSITE" id="PS51043"/>
    </source>
</evidence>
<feature type="domain" description="PXA" evidence="5">
    <location>
        <begin position="1152"/>
        <end position="1334"/>
    </location>
</feature>
<dbReference type="PANTHER" id="PTHR23509">
    <property type="entry name" value="PA-PL1 PHOSPHOLIPASE FAMILY"/>
    <property type="match status" value="1"/>
</dbReference>
<keyword evidence="7" id="KW-1185">Reference proteome</keyword>
<keyword evidence="3" id="KW-1133">Transmembrane helix</keyword>
<evidence type="ECO:0000256" key="3">
    <source>
        <dbReference type="SAM" id="Phobius"/>
    </source>
</evidence>
<keyword evidence="1" id="KW-0175">Coiled coil</keyword>
<feature type="compositionally biased region" description="Polar residues" evidence="2">
    <location>
        <begin position="1736"/>
        <end position="1755"/>
    </location>
</feature>
<name>A0A0U1M4W1_TALIS</name>
<feature type="compositionally biased region" description="Polar residues" evidence="2">
    <location>
        <begin position="17"/>
        <end position="27"/>
    </location>
</feature>
<feature type="region of interest" description="Disordered" evidence="2">
    <location>
        <begin position="620"/>
        <end position="639"/>
    </location>
</feature>
<dbReference type="Gene3D" id="3.30.1520.10">
    <property type="entry name" value="Phox-like domain"/>
    <property type="match status" value="1"/>
</dbReference>
<reference evidence="6 7" key="1">
    <citation type="submission" date="2015-04" db="EMBL/GenBank/DDBJ databases">
        <authorList>
            <person name="Syromyatnikov M.Y."/>
            <person name="Popov V.N."/>
        </authorList>
    </citation>
    <scope>NUCLEOTIDE SEQUENCE [LARGE SCALE GENOMIC DNA]</scope>
    <source>
        <strain evidence="6">WF-38-12</strain>
    </source>
</reference>
<feature type="compositionally biased region" description="Basic and acidic residues" evidence="2">
    <location>
        <begin position="356"/>
        <end position="387"/>
    </location>
</feature>
<feature type="region of interest" description="Disordered" evidence="2">
    <location>
        <begin position="674"/>
        <end position="695"/>
    </location>
</feature>
<dbReference type="SMART" id="SM00313">
    <property type="entry name" value="PXA"/>
    <property type="match status" value="1"/>
</dbReference>
<gene>
    <name evidence="6" type="ORF">PISL3812_07466</name>
</gene>
<feature type="region of interest" description="Disordered" evidence="2">
    <location>
        <begin position="315"/>
        <end position="432"/>
    </location>
</feature>
<dbReference type="PROSITE" id="PS51043">
    <property type="entry name" value="DDHD"/>
    <property type="match status" value="1"/>
</dbReference>
<evidence type="ECO:0000313" key="6">
    <source>
        <dbReference type="EMBL" id="CRG90422.1"/>
    </source>
</evidence>
<evidence type="ECO:0000313" key="7">
    <source>
        <dbReference type="Proteomes" id="UP000054383"/>
    </source>
</evidence>
<accession>A0A0U1M4W1</accession>
<feature type="region of interest" description="Disordered" evidence="2">
    <location>
        <begin position="15"/>
        <end position="59"/>
    </location>
</feature>
<feature type="region of interest" description="Disordered" evidence="2">
    <location>
        <begin position="800"/>
        <end position="844"/>
    </location>
</feature>
<feature type="compositionally biased region" description="Polar residues" evidence="2">
    <location>
        <begin position="1644"/>
        <end position="1660"/>
    </location>
</feature>
<feature type="domain" description="DDHD" evidence="4">
    <location>
        <begin position="646"/>
        <end position="937"/>
    </location>
</feature>
<feature type="region of interest" description="Disordered" evidence="2">
    <location>
        <begin position="1642"/>
        <end position="1776"/>
    </location>
</feature>
<dbReference type="InterPro" id="IPR003114">
    <property type="entry name" value="Phox_assoc"/>
</dbReference>
<evidence type="ECO:0000256" key="1">
    <source>
        <dbReference type="SAM" id="Coils"/>
    </source>
</evidence>
<feature type="compositionally biased region" description="Polar residues" evidence="2">
    <location>
        <begin position="1711"/>
        <end position="1728"/>
    </location>
</feature>
<dbReference type="SUPFAM" id="SSF64268">
    <property type="entry name" value="PX domain"/>
    <property type="match status" value="1"/>
</dbReference>
<dbReference type="Pfam" id="PF08628">
    <property type="entry name" value="Nexin_C"/>
    <property type="match status" value="1"/>
</dbReference>
<dbReference type="InterPro" id="IPR036871">
    <property type="entry name" value="PX_dom_sf"/>
</dbReference>
<dbReference type="PANTHER" id="PTHR23509:SF10">
    <property type="entry name" value="LD21067P"/>
    <property type="match status" value="1"/>
</dbReference>
<dbReference type="CDD" id="cd06093">
    <property type="entry name" value="PX_domain"/>
    <property type="match status" value="1"/>
</dbReference>
<dbReference type="Pfam" id="PF23463">
    <property type="entry name" value="WWE_2"/>
    <property type="match status" value="1"/>
</dbReference>
<dbReference type="InterPro" id="IPR013937">
    <property type="entry name" value="Sorting_nexin_C"/>
</dbReference>
<feature type="compositionally biased region" description="Basic and acidic residues" evidence="2">
    <location>
        <begin position="412"/>
        <end position="432"/>
    </location>
</feature>
<dbReference type="EMBL" id="CVMT01000008">
    <property type="protein sequence ID" value="CRG90422.1"/>
    <property type="molecule type" value="Genomic_DNA"/>
</dbReference>
<evidence type="ECO:0000256" key="2">
    <source>
        <dbReference type="SAM" id="MobiDB-lite"/>
    </source>
</evidence>
<dbReference type="SMART" id="SM01127">
    <property type="entry name" value="DDHD"/>
    <property type="match status" value="1"/>
</dbReference>
<dbReference type="GO" id="GO:0046872">
    <property type="term" value="F:metal ion binding"/>
    <property type="evidence" value="ECO:0007669"/>
    <property type="project" value="InterPro"/>
</dbReference>
<feature type="transmembrane region" description="Helical" evidence="3">
    <location>
        <begin position="1052"/>
        <end position="1083"/>
    </location>
</feature>
<feature type="compositionally biased region" description="Basic and acidic residues" evidence="2">
    <location>
        <begin position="221"/>
        <end position="230"/>
    </location>
</feature>
<dbReference type="InterPro" id="IPR055555">
    <property type="entry name" value="PA-PLA1_DUF7131"/>
</dbReference>
<dbReference type="PROSITE" id="PS51207">
    <property type="entry name" value="PXA"/>
    <property type="match status" value="1"/>
</dbReference>
<dbReference type="GO" id="GO:0005737">
    <property type="term" value="C:cytoplasm"/>
    <property type="evidence" value="ECO:0007669"/>
    <property type="project" value="TreeGrafter"/>
</dbReference>
<feature type="compositionally biased region" description="Basic and acidic residues" evidence="2">
    <location>
        <begin position="1426"/>
        <end position="1437"/>
    </location>
</feature>
<proteinExistence type="predicted"/>
<keyword evidence="3" id="KW-0472">Membrane</keyword>
<dbReference type="InterPro" id="IPR058055">
    <property type="entry name" value="PA-PLA1"/>
</dbReference>
<dbReference type="InterPro" id="IPR057826">
    <property type="entry name" value="WWE_C20G8.02"/>
</dbReference>
<protein>
    <submittedName>
        <fullName evidence="6">Putative phospholipase YOR022C, mitochondrial</fullName>
    </submittedName>
</protein>
<dbReference type="Pfam" id="PF02194">
    <property type="entry name" value="PXA"/>
    <property type="match status" value="1"/>
</dbReference>
<dbReference type="GO" id="GO:0004620">
    <property type="term" value="F:phospholipase activity"/>
    <property type="evidence" value="ECO:0007669"/>
    <property type="project" value="TreeGrafter"/>
</dbReference>
<feature type="coiled-coil region" evidence="1">
    <location>
        <begin position="865"/>
        <end position="895"/>
    </location>
</feature>